<keyword evidence="4" id="KW-1003">Cell membrane</keyword>
<dbReference type="AlphaFoldDB" id="A0A365NZH9"/>
<keyword evidence="10" id="KW-0732">Signal</keyword>
<dbReference type="EMBL" id="QLST01000015">
    <property type="protein sequence ID" value="RBA27620.1"/>
    <property type="molecule type" value="Genomic_DNA"/>
</dbReference>
<evidence type="ECO:0000256" key="7">
    <source>
        <dbReference type="ARBA" id="ARBA00022927"/>
    </source>
</evidence>
<keyword evidence="9" id="KW-0472">Membrane</keyword>
<comment type="caution">
    <text evidence="12">The sequence shown here is derived from an EMBL/GenBank/DDBJ whole genome shotgun (WGS) entry which is preliminary data.</text>
</comment>
<comment type="similarity">
    <text evidence="2">Belongs to the TonB family.</text>
</comment>
<dbReference type="SUPFAM" id="SSF74653">
    <property type="entry name" value="TolA/TonB C-terminal domain"/>
    <property type="match status" value="1"/>
</dbReference>
<keyword evidence="6" id="KW-0812">Transmembrane</keyword>
<keyword evidence="7" id="KW-0653">Protein transport</keyword>
<sequence length="152" mass="17720">MKKILFILLFVVANVFGQNTTEVVIARDYTTDSEPEEIPITIVEEVPLFEECKTLPKINHRDCFQEMMSKFIQKNFYYPEEAQENKIQGRVFIRFVIEKDGSIEIVNVRGPHKILEDAARNMFKKLPKLIPGTQRGKPVRVSYTVPITFRLE</sequence>
<protein>
    <recommendedName>
        <fullName evidence="11">TonB C-terminal domain-containing protein</fullName>
    </recommendedName>
</protein>
<dbReference type="Gene3D" id="3.30.1150.10">
    <property type="match status" value="1"/>
</dbReference>
<evidence type="ECO:0000313" key="13">
    <source>
        <dbReference type="Proteomes" id="UP000253319"/>
    </source>
</evidence>
<reference evidence="12 13" key="1">
    <citation type="submission" date="2018-06" db="EMBL/GenBank/DDBJ databases">
        <title>Flavobacterium tibetense sp. nov., isolated from a wetland YonghuCo on Tibetan Plateau.</title>
        <authorList>
            <person name="Xing P."/>
            <person name="Phurbu D."/>
            <person name="Lu H."/>
        </authorList>
    </citation>
    <scope>NUCLEOTIDE SEQUENCE [LARGE SCALE GENOMIC DNA]</scope>
    <source>
        <strain evidence="12 13">YH5</strain>
    </source>
</reference>
<dbReference type="PROSITE" id="PS52015">
    <property type="entry name" value="TONB_CTD"/>
    <property type="match status" value="1"/>
</dbReference>
<dbReference type="GO" id="GO:0015031">
    <property type="term" value="P:protein transport"/>
    <property type="evidence" value="ECO:0007669"/>
    <property type="project" value="UniProtKB-KW"/>
</dbReference>
<keyword evidence="8" id="KW-1133">Transmembrane helix</keyword>
<dbReference type="OrthoDB" id="649093at2"/>
<dbReference type="Pfam" id="PF03544">
    <property type="entry name" value="TonB_C"/>
    <property type="match status" value="1"/>
</dbReference>
<evidence type="ECO:0000256" key="6">
    <source>
        <dbReference type="ARBA" id="ARBA00022692"/>
    </source>
</evidence>
<keyword evidence="5" id="KW-0997">Cell inner membrane</keyword>
<accession>A0A365NZH9</accession>
<keyword evidence="3" id="KW-0813">Transport</keyword>
<evidence type="ECO:0000256" key="4">
    <source>
        <dbReference type="ARBA" id="ARBA00022475"/>
    </source>
</evidence>
<evidence type="ECO:0000256" key="1">
    <source>
        <dbReference type="ARBA" id="ARBA00004383"/>
    </source>
</evidence>
<dbReference type="PANTHER" id="PTHR33446">
    <property type="entry name" value="PROTEIN TONB-RELATED"/>
    <property type="match status" value="1"/>
</dbReference>
<dbReference type="GO" id="GO:0031992">
    <property type="term" value="F:energy transducer activity"/>
    <property type="evidence" value="ECO:0007669"/>
    <property type="project" value="TreeGrafter"/>
</dbReference>
<organism evidence="12 13">
    <name type="scientific">Flavobacterium tibetense</name>
    <dbReference type="NCBI Taxonomy" id="2233533"/>
    <lineage>
        <taxon>Bacteria</taxon>
        <taxon>Pseudomonadati</taxon>
        <taxon>Bacteroidota</taxon>
        <taxon>Flavobacteriia</taxon>
        <taxon>Flavobacteriales</taxon>
        <taxon>Flavobacteriaceae</taxon>
        <taxon>Flavobacterium</taxon>
    </lineage>
</organism>
<dbReference type="GO" id="GO:0098797">
    <property type="term" value="C:plasma membrane protein complex"/>
    <property type="evidence" value="ECO:0007669"/>
    <property type="project" value="TreeGrafter"/>
</dbReference>
<evidence type="ECO:0000256" key="2">
    <source>
        <dbReference type="ARBA" id="ARBA00006555"/>
    </source>
</evidence>
<dbReference type="RefSeq" id="WP_113989727.1">
    <property type="nucleotide sequence ID" value="NZ_QLST01000015.1"/>
</dbReference>
<comment type="subcellular location">
    <subcellularLocation>
        <location evidence="1">Cell inner membrane</location>
        <topology evidence="1">Single-pass membrane protein</topology>
        <orientation evidence="1">Periplasmic side</orientation>
    </subcellularLocation>
</comment>
<evidence type="ECO:0000256" key="8">
    <source>
        <dbReference type="ARBA" id="ARBA00022989"/>
    </source>
</evidence>
<feature type="domain" description="TonB C-terminal" evidence="11">
    <location>
        <begin position="63"/>
        <end position="152"/>
    </location>
</feature>
<dbReference type="NCBIfam" id="TIGR01352">
    <property type="entry name" value="tonB_Cterm"/>
    <property type="match status" value="1"/>
</dbReference>
<evidence type="ECO:0000256" key="5">
    <source>
        <dbReference type="ARBA" id="ARBA00022519"/>
    </source>
</evidence>
<evidence type="ECO:0000259" key="11">
    <source>
        <dbReference type="PROSITE" id="PS52015"/>
    </source>
</evidence>
<evidence type="ECO:0000313" key="12">
    <source>
        <dbReference type="EMBL" id="RBA27620.1"/>
    </source>
</evidence>
<dbReference type="InterPro" id="IPR037682">
    <property type="entry name" value="TonB_C"/>
</dbReference>
<evidence type="ECO:0000256" key="10">
    <source>
        <dbReference type="SAM" id="SignalP"/>
    </source>
</evidence>
<proteinExistence type="inferred from homology"/>
<dbReference type="GO" id="GO:0055085">
    <property type="term" value="P:transmembrane transport"/>
    <property type="evidence" value="ECO:0007669"/>
    <property type="project" value="InterPro"/>
</dbReference>
<evidence type="ECO:0000256" key="9">
    <source>
        <dbReference type="ARBA" id="ARBA00023136"/>
    </source>
</evidence>
<name>A0A365NZH9_9FLAO</name>
<keyword evidence="13" id="KW-1185">Reference proteome</keyword>
<gene>
    <name evidence="12" type="ORF">DPN68_11145</name>
</gene>
<dbReference type="Proteomes" id="UP000253319">
    <property type="component" value="Unassembled WGS sequence"/>
</dbReference>
<feature type="signal peptide" evidence="10">
    <location>
        <begin position="1"/>
        <end position="17"/>
    </location>
</feature>
<dbReference type="InterPro" id="IPR051045">
    <property type="entry name" value="TonB-dependent_transducer"/>
</dbReference>
<evidence type="ECO:0000256" key="3">
    <source>
        <dbReference type="ARBA" id="ARBA00022448"/>
    </source>
</evidence>
<dbReference type="PANTHER" id="PTHR33446:SF2">
    <property type="entry name" value="PROTEIN TONB"/>
    <property type="match status" value="1"/>
</dbReference>
<feature type="chain" id="PRO_5016679135" description="TonB C-terminal domain-containing protein" evidence="10">
    <location>
        <begin position="18"/>
        <end position="152"/>
    </location>
</feature>
<dbReference type="InterPro" id="IPR006260">
    <property type="entry name" value="TonB/TolA_C"/>
</dbReference>